<sequence>MSLLAARISCPAGLSPASLDRLPPSSPVMASPGVPRPPCHSPQGPPATQPRKTLCPDRPRPLPSRLSPPPYALRLRLRLHLWPSGVRRLAVLQPLSLRVSSQECCAVDCRDEAGADPDRAFSNRPPCAM</sequence>
<name>A0A2T2N3Q6_CORCC</name>
<gene>
    <name evidence="2" type="ORF">BS50DRAFT_217253</name>
</gene>
<dbReference type="AlphaFoldDB" id="A0A2T2N3Q6"/>
<feature type="region of interest" description="Disordered" evidence="1">
    <location>
        <begin position="13"/>
        <end position="69"/>
    </location>
</feature>
<evidence type="ECO:0000313" key="2">
    <source>
        <dbReference type="EMBL" id="PSN60009.1"/>
    </source>
</evidence>
<evidence type="ECO:0000313" key="3">
    <source>
        <dbReference type="Proteomes" id="UP000240883"/>
    </source>
</evidence>
<reference evidence="2 3" key="1">
    <citation type="journal article" date="2018" name="Front. Microbiol.">
        <title>Genome-Wide Analysis of Corynespora cassiicola Leaf Fall Disease Putative Effectors.</title>
        <authorList>
            <person name="Lopez D."/>
            <person name="Ribeiro S."/>
            <person name="Label P."/>
            <person name="Fumanal B."/>
            <person name="Venisse J.S."/>
            <person name="Kohler A."/>
            <person name="de Oliveira R.R."/>
            <person name="Labutti K."/>
            <person name="Lipzen A."/>
            <person name="Lail K."/>
            <person name="Bauer D."/>
            <person name="Ohm R.A."/>
            <person name="Barry K.W."/>
            <person name="Spatafora J."/>
            <person name="Grigoriev I.V."/>
            <person name="Martin F.M."/>
            <person name="Pujade-Renaud V."/>
        </authorList>
    </citation>
    <scope>NUCLEOTIDE SEQUENCE [LARGE SCALE GENOMIC DNA]</scope>
    <source>
        <strain evidence="2 3">Philippines</strain>
    </source>
</reference>
<dbReference type="Proteomes" id="UP000240883">
    <property type="component" value="Unassembled WGS sequence"/>
</dbReference>
<protein>
    <submittedName>
        <fullName evidence="2">Uncharacterized protein</fullName>
    </submittedName>
</protein>
<feature type="compositionally biased region" description="Pro residues" evidence="1">
    <location>
        <begin position="34"/>
        <end position="48"/>
    </location>
</feature>
<keyword evidence="3" id="KW-1185">Reference proteome</keyword>
<dbReference type="EMBL" id="KZ678151">
    <property type="protein sequence ID" value="PSN60009.1"/>
    <property type="molecule type" value="Genomic_DNA"/>
</dbReference>
<evidence type="ECO:0000256" key="1">
    <source>
        <dbReference type="SAM" id="MobiDB-lite"/>
    </source>
</evidence>
<accession>A0A2T2N3Q6</accession>
<organism evidence="2 3">
    <name type="scientific">Corynespora cassiicola Philippines</name>
    <dbReference type="NCBI Taxonomy" id="1448308"/>
    <lineage>
        <taxon>Eukaryota</taxon>
        <taxon>Fungi</taxon>
        <taxon>Dikarya</taxon>
        <taxon>Ascomycota</taxon>
        <taxon>Pezizomycotina</taxon>
        <taxon>Dothideomycetes</taxon>
        <taxon>Pleosporomycetidae</taxon>
        <taxon>Pleosporales</taxon>
        <taxon>Corynesporascaceae</taxon>
        <taxon>Corynespora</taxon>
    </lineage>
</organism>
<proteinExistence type="predicted"/>